<accession>A0A913X8T1</accession>
<keyword evidence="7" id="KW-0539">Nucleus</keyword>
<evidence type="ECO:0000256" key="1">
    <source>
        <dbReference type="ARBA" id="ARBA00004123"/>
    </source>
</evidence>
<dbReference type="EnsemblMetazoa" id="XM_021045146.1">
    <property type="protein sequence ID" value="XP_020900805.1"/>
    <property type="gene ID" value="LOC110239431"/>
</dbReference>
<comment type="similarity">
    <text evidence="3">Belongs to the CELF/BRUNOL family.</text>
</comment>
<dbReference type="InterPro" id="IPR035979">
    <property type="entry name" value="RBD_domain_sf"/>
</dbReference>
<dbReference type="SUPFAM" id="SSF54928">
    <property type="entry name" value="RNA-binding domain, RBD"/>
    <property type="match status" value="2"/>
</dbReference>
<dbReference type="InterPro" id="IPR000504">
    <property type="entry name" value="RRM_dom"/>
</dbReference>
<feature type="domain" description="RRM" evidence="9">
    <location>
        <begin position="19"/>
        <end position="100"/>
    </location>
</feature>
<dbReference type="InterPro" id="IPR034648">
    <property type="entry name" value="CELF3/4/5/6_RRM1"/>
</dbReference>
<keyword evidence="5" id="KW-0677">Repeat</keyword>
<dbReference type="RefSeq" id="XP_020900805.1">
    <property type="nucleotide sequence ID" value="XM_021045146.1"/>
</dbReference>
<evidence type="ECO:0000256" key="3">
    <source>
        <dbReference type="ARBA" id="ARBA00009621"/>
    </source>
</evidence>
<reference evidence="10" key="1">
    <citation type="submission" date="2022-11" db="UniProtKB">
        <authorList>
            <consortium name="EnsemblMetazoa"/>
        </authorList>
    </citation>
    <scope>IDENTIFICATION</scope>
</reference>
<dbReference type="GO" id="GO:0005737">
    <property type="term" value="C:cytoplasm"/>
    <property type="evidence" value="ECO:0007669"/>
    <property type="project" value="UniProtKB-SubCell"/>
</dbReference>
<dbReference type="SMART" id="SM00360">
    <property type="entry name" value="RRM"/>
    <property type="match status" value="3"/>
</dbReference>
<dbReference type="Proteomes" id="UP000887567">
    <property type="component" value="Unplaced"/>
</dbReference>
<keyword evidence="4" id="KW-0963">Cytoplasm</keyword>
<evidence type="ECO:0000256" key="6">
    <source>
        <dbReference type="ARBA" id="ARBA00022884"/>
    </source>
</evidence>
<dbReference type="Pfam" id="PF00076">
    <property type="entry name" value="RRM_1"/>
    <property type="match status" value="3"/>
</dbReference>
<organism evidence="10 11">
    <name type="scientific">Exaiptasia diaphana</name>
    <name type="common">Tropical sea anemone</name>
    <name type="synonym">Aiptasia pulchella</name>
    <dbReference type="NCBI Taxonomy" id="2652724"/>
    <lineage>
        <taxon>Eukaryota</taxon>
        <taxon>Metazoa</taxon>
        <taxon>Cnidaria</taxon>
        <taxon>Anthozoa</taxon>
        <taxon>Hexacorallia</taxon>
        <taxon>Actiniaria</taxon>
        <taxon>Aiptasiidae</taxon>
        <taxon>Exaiptasia</taxon>
    </lineage>
</organism>
<protein>
    <recommendedName>
        <fullName evidence="9">RRM domain-containing protein</fullName>
    </recommendedName>
</protein>
<evidence type="ECO:0000259" key="9">
    <source>
        <dbReference type="PROSITE" id="PS50102"/>
    </source>
</evidence>
<sequence>MEVKPTTNGVGMTRDPGAVKLFIGQVPRTWEEKDLRPIFEPFGAIYELTILKDKFTGNHKGCAFLTFCTREAAVNAQQKLHEKKTLPGMHHAIQVKPADSETRSEDRKLFIGMISKSAKEDDVRVMFSPFGTIEELTVLRNSDGSSKGCAFLKYSNRMQAQGAIANMHNSRTMEGCSSPMVVKFADTEKEKLQKKMQQMATFGGMAFGSPAAFPMAYGSAIAQQLQQAAGIQPGFNMMSGMNQMLQPGSLGALVAATVMAQQQQQQQQTPAGIQSSMANAAGSSGVMTSTANTVSSTSPMNLGVQGMQGIPGLGMNVSTGSPGLTSLGMTNIGGLGNGLAGNSVDALSQAYSGIQQYSAAFPTVYNHALYQQQTRQPQKEGPEGANLFIYHLPQEFSDADLLNTFQQFGNVVSAKVFIDKVTNTSKCFGFVSYDNPQSAANAITHMNGFQIATKRLKVQLKRPKDANRPY</sequence>
<evidence type="ECO:0000313" key="10">
    <source>
        <dbReference type="EnsemblMetazoa" id="XP_020900805.1"/>
    </source>
</evidence>
<feature type="domain" description="RRM" evidence="9">
    <location>
        <begin position="385"/>
        <end position="463"/>
    </location>
</feature>
<proteinExistence type="inferred from homology"/>
<keyword evidence="6 8" id="KW-0694">RNA-binding</keyword>
<dbReference type="GO" id="GO:0003723">
    <property type="term" value="F:RNA binding"/>
    <property type="evidence" value="ECO:0007669"/>
    <property type="project" value="UniProtKB-UniRule"/>
</dbReference>
<dbReference type="AlphaFoldDB" id="A0A913X8T1"/>
<evidence type="ECO:0000256" key="2">
    <source>
        <dbReference type="ARBA" id="ARBA00004496"/>
    </source>
</evidence>
<keyword evidence="11" id="KW-1185">Reference proteome</keyword>
<dbReference type="InterPro" id="IPR012677">
    <property type="entry name" value="Nucleotide-bd_a/b_plait_sf"/>
</dbReference>
<dbReference type="OMA" id="KEESHYT"/>
<dbReference type="FunFam" id="3.30.70.330:FF:000569">
    <property type="entry name" value="ELAV-Type RNA binding-protein family"/>
    <property type="match status" value="1"/>
</dbReference>
<feature type="domain" description="RRM" evidence="9">
    <location>
        <begin position="107"/>
        <end position="187"/>
    </location>
</feature>
<evidence type="ECO:0000256" key="7">
    <source>
        <dbReference type="ARBA" id="ARBA00023242"/>
    </source>
</evidence>
<dbReference type="OrthoDB" id="410044at2759"/>
<dbReference type="CDD" id="cd12632">
    <property type="entry name" value="RRM1_CELF3_4_5_6"/>
    <property type="match status" value="1"/>
</dbReference>
<dbReference type="PROSITE" id="PS50102">
    <property type="entry name" value="RRM"/>
    <property type="match status" value="3"/>
</dbReference>
<name>A0A913X8T1_EXADI</name>
<dbReference type="Gene3D" id="3.30.70.330">
    <property type="match status" value="3"/>
</dbReference>
<evidence type="ECO:0000256" key="5">
    <source>
        <dbReference type="ARBA" id="ARBA00022737"/>
    </source>
</evidence>
<dbReference type="GO" id="GO:0005634">
    <property type="term" value="C:nucleus"/>
    <property type="evidence" value="ECO:0007669"/>
    <property type="project" value="UniProtKB-SubCell"/>
</dbReference>
<dbReference type="GeneID" id="110239431"/>
<dbReference type="PANTHER" id="PTHR24012">
    <property type="entry name" value="RNA BINDING PROTEIN"/>
    <property type="match status" value="1"/>
</dbReference>
<comment type="subcellular location">
    <subcellularLocation>
        <location evidence="2">Cytoplasm</location>
    </subcellularLocation>
    <subcellularLocation>
        <location evidence="1">Nucleus</location>
    </subcellularLocation>
</comment>
<dbReference type="FunFam" id="3.30.70.330:FF:000010">
    <property type="entry name" value="CUGBP Elav-like family member 4 isoform 3"/>
    <property type="match status" value="1"/>
</dbReference>
<evidence type="ECO:0000313" key="11">
    <source>
        <dbReference type="Proteomes" id="UP000887567"/>
    </source>
</evidence>
<evidence type="ECO:0000256" key="8">
    <source>
        <dbReference type="PROSITE-ProRule" id="PRU00176"/>
    </source>
</evidence>
<evidence type="ECO:0000256" key="4">
    <source>
        <dbReference type="ARBA" id="ARBA00022490"/>
    </source>
</evidence>
<dbReference type="FunFam" id="3.30.70.330:FF:000198">
    <property type="entry name" value="CUGBP Elav-like family member 6 isoform X3"/>
    <property type="match status" value="1"/>
</dbReference>